<dbReference type="InterPro" id="IPR036937">
    <property type="entry name" value="Adhesion_dom_fimbrial_sf"/>
</dbReference>
<dbReference type="GeneID" id="93393584"/>
<dbReference type="GO" id="GO:0043709">
    <property type="term" value="P:cell adhesion involved in single-species biofilm formation"/>
    <property type="evidence" value="ECO:0007669"/>
    <property type="project" value="TreeGrafter"/>
</dbReference>
<gene>
    <name evidence="3" type="primary">mrpA_2</name>
    <name evidence="3" type="ORF">NCTC10376_02944</name>
</gene>
<dbReference type="Gene3D" id="2.60.40.1090">
    <property type="entry name" value="Fimbrial-type adhesion domain"/>
    <property type="match status" value="1"/>
</dbReference>
<sequence>MKLNKFLSSLALTTSIVAFGASAVEPETTTIAKEQGSGSVTFTGSIIDSPCSIAPESSNQTVDLGQVSSVLLSNAGNSTPRNFTIELEKCDTATKKNVTITFDGTKDAINNKLLGVTGSAKGAGVVVTDGSGTQITLGTPSAARSLLNGNNKLVFSAYLQGSSATGEVTPGEFSSVANFTLAYP</sequence>
<dbReference type="PANTHER" id="PTHR33420:SF26">
    <property type="entry name" value="FIMBRIAL SUBUNIT"/>
    <property type="match status" value="1"/>
</dbReference>
<organism evidence="3 4">
    <name type="scientific">Proteus vulgaris</name>
    <dbReference type="NCBI Taxonomy" id="585"/>
    <lineage>
        <taxon>Bacteria</taxon>
        <taxon>Pseudomonadati</taxon>
        <taxon>Pseudomonadota</taxon>
        <taxon>Gammaproteobacteria</taxon>
        <taxon>Enterobacterales</taxon>
        <taxon>Morganellaceae</taxon>
        <taxon>Proteus</taxon>
    </lineage>
</organism>
<dbReference type="EMBL" id="UGTW01000001">
    <property type="protein sequence ID" value="SUC17024.1"/>
    <property type="molecule type" value="Genomic_DNA"/>
</dbReference>
<dbReference type="InterPro" id="IPR050263">
    <property type="entry name" value="Bact_Fimbrial_Adh_Pro"/>
</dbReference>
<dbReference type="AlphaFoldDB" id="A0A379FBL4"/>
<reference evidence="3 4" key="1">
    <citation type="submission" date="2018-06" db="EMBL/GenBank/DDBJ databases">
        <authorList>
            <consortium name="Pathogen Informatics"/>
            <person name="Doyle S."/>
        </authorList>
    </citation>
    <scope>NUCLEOTIDE SEQUENCE [LARGE SCALE GENOMIC DNA]</scope>
    <source>
        <strain evidence="3 4">NCTC10376</strain>
    </source>
</reference>
<dbReference type="RefSeq" id="WP_036934830.1">
    <property type="nucleotide sequence ID" value="NZ_CABMNT010000001.1"/>
</dbReference>
<feature type="signal peptide" evidence="1">
    <location>
        <begin position="1"/>
        <end position="23"/>
    </location>
</feature>
<dbReference type="Proteomes" id="UP000254331">
    <property type="component" value="Unassembled WGS sequence"/>
</dbReference>
<dbReference type="InterPro" id="IPR008966">
    <property type="entry name" value="Adhesion_dom_sf"/>
</dbReference>
<evidence type="ECO:0000256" key="1">
    <source>
        <dbReference type="SAM" id="SignalP"/>
    </source>
</evidence>
<dbReference type="GO" id="GO:0009289">
    <property type="term" value="C:pilus"/>
    <property type="evidence" value="ECO:0007669"/>
    <property type="project" value="InterPro"/>
</dbReference>
<dbReference type="InterPro" id="IPR000259">
    <property type="entry name" value="Adhesion_dom_fimbrial"/>
</dbReference>
<feature type="chain" id="PRO_5016903561" evidence="1">
    <location>
        <begin position="24"/>
        <end position="184"/>
    </location>
</feature>
<dbReference type="OrthoDB" id="6522787at2"/>
<feature type="domain" description="Fimbrial-type adhesion" evidence="2">
    <location>
        <begin position="41"/>
        <end position="183"/>
    </location>
</feature>
<evidence type="ECO:0000313" key="3">
    <source>
        <dbReference type="EMBL" id="SUC17024.1"/>
    </source>
</evidence>
<evidence type="ECO:0000313" key="4">
    <source>
        <dbReference type="Proteomes" id="UP000254331"/>
    </source>
</evidence>
<dbReference type="PANTHER" id="PTHR33420">
    <property type="entry name" value="FIMBRIAL SUBUNIT ELFA-RELATED"/>
    <property type="match status" value="1"/>
</dbReference>
<dbReference type="SUPFAM" id="SSF49401">
    <property type="entry name" value="Bacterial adhesins"/>
    <property type="match status" value="1"/>
</dbReference>
<evidence type="ECO:0000259" key="2">
    <source>
        <dbReference type="Pfam" id="PF00419"/>
    </source>
</evidence>
<keyword evidence="1" id="KW-0732">Signal</keyword>
<dbReference type="Pfam" id="PF00419">
    <property type="entry name" value="Fimbrial"/>
    <property type="match status" value="1"/>
</dbReference>
<protein>
    <submittedName>
        <fullName evidence="3">Major mannose-resistant/Proteus-like fimbrial protein</fullName>
    </submittedName>
</protein>
<proteinExistence type="predicted"/>
<accession>A0A379FBL4</accession>
<name>A0A379FBL4_PROVU</name>